<sequence>MFHTSYIEISKSALKANISFINDVIGENCELISVVKGNAYGHGLNYYVPLAYECGLRSFAVFSAFEARKVLDTQLDYKRLIIMGDLGDEDIPWAIENNIEFFVFEMDRLKAATEAAKRLKIKAKVHIEIETGLNRTGFSSKELKRVVDVINVNQNDLLIEGVCSHLGGAENISNYLRIKKQISSFNRQIKWLNKKEVPFIKLHLACSAAIINYPKTILDMARVGIMQYGFWPSKEVKMAYLAKNKKVDDPLKRVISWKSKVMSVKQVSVGEFIGYGNVAMAETDMKVVTVPVGYAHGFSRSLSNQGRVLIAGLRLNIIGMVNMNMIIVDATNLPDVKKGDEVVLIGNQGEQSISVSSFSDLSDQLNYELLTRLPHDIPRIITK</sequence>
<dbReference type="HAMAP" id="MF_01201">
    <property type="entry name" value="Ala_racemase"/>
    <property type="match status" value="1"/>
</dbReference>
<comment type="pathway">
    <text evidence="4">Amino-acid biosynthesis; D-alanine biosynthesis; D-alanine from L-alanine: step 1/1.</text>
</comment>
<dbReference type="Pfam" id="PF01168">
    <property type="entry name" value="Ala_racemase_N"/>
    <property type="match status" value="1"/>
</dbReference>
<reference evidence="8 9" key="1">
    <citation type="submission" date="2019-08" db="EMBL/GenBank/DDBJ databases">
        <title>Genome of Vicingus serpentipes NCIMB 15042.</title>
        <authorList>
            <person name="Bowman J.P."/>
        </authorList>
    </citation>
    <scope>NUCLEOTIDE SEQUENCE [LARGE SCALE GENOMIC DNA]</scope>
    <source>
        <strain evidence="8 9">NCIMB 15042</strain>
    </source>
</reference>
<dbReference type="SUPFAM" id="SSF51419">
    <property type="entry name" value="PLP-binding barrel"/>
    <property type="match status" value="1"/>
</dbReference>
<evidence type="ECO:0000256" key="6">
    <source>
        <dbReference type="PIRSR" id="PIRSR600821-52"/>
    </source>
</evidence>
<comment type="catalytic activity">
    <reaction evidence="4">
        <text>L-alanine = D-alanine</text>
        <dbReference type="Rhea" id="RHEA:20249"/>
        <dbReference type="ChEBI" id="CHEBI:57416"/>
        <dbReference type="ChEBI" id="CHEBI:57972"/>
        <dbReference type="EC" id="5.1.1.1"/>
    </reaction>
</comment>
<dbReference type="InterPro" id="IPR011079">
    <property type="entry name" value="Ala_racemase_C"/>
</dbReference>
<dbReference type="InterPro" id="IPR001608">
    <property type="entry name" value="Ala_racemase_N"/>
</dbReference>
<keyword evidence="9" id="KW-1185">Reference proteome</keyword>
<keyword evidence="3 4" id="KW-0413">Isomerase</keyword>
<organism evidence="8 9">
    <name type="scientific">Vicingus serpentipes</name>
    <dbReference type="NCBI Taxonomy" id="1926625"/>
    <lineage>
        <taxon>Bacteria</taxon>
        <taxon>Pseudomonadati</taxon>
        <taxon>Bacteroidota</taxon>
        <taxon>Flavobacteriia</taxon>
        <taxon>Flavobacteriales</taxon>
        <taxon>Vicingaceae</taxon>
        <taxon>Vicingus</taxon>
    </lineage>
</organism>
<dbReference type="InterPro" id="IPR009006">
    <property type="entry name" value="Ala_racemase/Decarboxylase_C"/>
</dbReference>
<dbReference type="Proteomes" id="UP000321721">
    <property type="component" value="Unassembled WGS sequence"/>
</dbReference>
<comment type="cofactor">
    <cofactor evidence="1 4 5">
        <name>pyridoxal 5'-phosphate</name>
        <dbReference type="ChEBI" id="CHEBI:597326"/>
    </cofactor>
</comment>
<dbReference type="Gene3D" id="3.20.20.10">
    <property type="entry name" value="Alanine racemase"/>
    <property type="match status" value="1"/>
</dbReference>
<evidence type="ECO:0000313" key="9">
    <source>
        <dbReference type="Proteomes" id="UP000321721"/>
    </source>
</evidence>
<name>A0A5C6RY59_9FLAO</name>
<dbReference type="SMART" id="SM01005">
    <property type="entry name" value="Ala_racemase_C"/>
    <property type="match status" value="1"/>
</dbReference>
<dbReference type="PANTHER" id="PTHR30511:SF0">
    <property type="entry name" value="ALANINE RACEMASE, CATABOLIC-RELATED"/>
    <property type="match status" value="1"/>
</dbReference>
<dbReference type="PROSITE" id="PS00395">
    <property type="entry name" value="ALANINE_RACEMASE"/>
    <property type="match status" value="1"/>
</dbReference>
<feature type="binding site" evidence="4 6">
    <location>
        <position position="135"/>
    </location>
    <ligand>
        <name>substrate</name>
    </ligand>
</feature>
<dbReference type="InterPro" id="IPR000821">
    <property type="entry name" value="Ala_racemase"/>
</dbReference>
<protein>
    <recommendedName>
        <fullName evidence="4">Alanine racemase</fullName>
        <ecNumber evidence="4">5.1.1.1</ecNumber>
    </recommendedName>
</protein>
<dbReference type="EMBL" id="VOOS01000001">
    <property type="protein sequence ID" value="TXB67113.1"/>
    <property type="molecule type" value="Genomic_DNA"/>
</dbReference>
<dbReference type="CDD" id="cd00430">
    <property type="entry name" value="PLPDE_III_AR"/>
    <property type="match status" value="1"/>
</dbReference>
<dbReference type="Pfam" id="PF00842">
    <property type="entry name" value="Ala_racemase_C"/>
    <property type="match status" value="1"/>
</dbReference>
<feature type="domain" description="Alanine racemase C-terminal" evidence="7">
    <location>
        <begin position="254"/>
        <end position="382"/>
    </location>
</feature>
<dbReference type="UniPathway" id="UPA00042">
    <property type="reaction ID" value="UER00497"/>
</dbReference>
<proteinExistence type="inferred from homology"/>
<dbReference type="InterPro" id="IPR029066">
    <property type="entry name" value="PLP-binding_barrel"/>
</dbReference>
<dbReference type="PANTHER" id="PTHR30511">
    <property type="entry name" value="ALANINE RACEMASE"/>
    <property type="match status" value="1"/>
</dbReference>
<comment type="function">
    <text evidence="4">Catalyzes the interconversion of L-alanine and D-alanine. May also act on other amino acids.</text>
</comment>
<evidence type="ECO:0000256" key="2">
    <source>
        <dbReference type="ARBA" id="ARBA00022898"/>
    </source>
</evidence>
<dbReference type="RefSeq" id="WP_147098357.1">
    <property type="nucleotide sequence ID" value="NZ_VOOS01000001.1"/>
</dbReference>
<dbReference type="Gene3D" id="2.40.37.10">
    <property type="entry name" value="Lyase, Ornithine Decarboxylase, Chain A, domain 1"/>
    <property type="match status" value="1"/>
</dbReference>
<dbReference type="GO" id="GO:0030632">
    <property type="term" value="P:D-alanine biosynthetic process"/>
    <property type="evidence" value="ECO:0007669"/>
    <property type="project" value="UniProtKB-UniRule"/>
</dbReference>
<gene>
    <name evidence="8" type="primary">alr</name>
    <name evidence="8" type="ORF">FRY74_02705</name>
</gene>
<evidence type="ECO:0000313" key="8">
    <source>
        <dbReference type="EMBL" id="TXB67113.1"/>
    </source>
</evidence>
<dbReference type="NCBIfam" id="TIGR00492">
    <property type="entry name" value="alr"/>
    <property type="match status" value="1"/>
</dbReference>
<evidence type="ECO:0000259" key="7">
    <source>
        <dbReference type="SMART" id="SM01005"/>
    </source>
</evidence>
<comment type="caution">
    <text evidence="8">The sequence shown here is derived from an EMBL/GenBank/DDBJ whole genome shotgun (WGS) entry which is preliminary data.</text>
</comment>
<feature type="active site" description="Proton acceptor; specific for D-alanine" evidence="4">
    <location>
        <position position="36"/>
    </location>
</feature>
<dbReference type="GO" id="GO:0030170">
    <property type="term" value="F:pyridoxal phosphate binding"/>
    <property type="evidence" value="ECO:0007669"/>
    <property type="project" value="UniProtKB-UniRule"/>
</dbReference>
<keyword evidence="2 4" id="KW-0663">Pyridoxal phosphate</keyword>
<dbReference type="OrthoDB" id="9801978at2"/>
<feature type="modified residue" description="N6-(pyridoxal phosphate)lysine" evidence="4 5">
    <location>
        <position position="36"/>
    </location>
</feature>
<accession>A0A5C6RY59</accession>
<feature type="binding site" evidence="4 6">
    <location>
        <position position="323"/>
    </location>
    <ligand>
        <name>substrate</name>
    </ligand>
</feature>
<evidence type="ECO:0000256" key="3">
    <source>
        <dbReference type="ARBA" id="ARBA00023235"/>
    </source>
</evidence>
<evidence type="ECO:0000256" key="1">
    <source>
        <dbReference type="ARBA" id="ARBA00001933"/>
    </source>
</evidence>
<evidence type="ECO:0000256" key="4">
    <source>
        <dbReference type="HAMAP-Rule" id="MF_01201"/>
    </source>
</evidence>
<dbReference type="EC" id="5.1.1.1" evidence="4"/>
<comment type="similarity">
    <text evidence="4">Belongs to the alanine racemase family.</text>
</comment>
<dbReference type="SUPFAM" id="SSF50621">
    <property type="entry name" value="Alanine racemase C-terminal domain-like"/>
    <property type="match status" value="1"/>
</dbReference>
<dbReference type="GO" id="GO:0008784">
    <property type="term" value="F:alanine racemase activity"/>
    <property type="evidence" value="ECO:0007669"/>
    <property type="project" value="UniProtKB-UniRule"/>
</dbReference>
<dbReference type="AlphaFoldDB" id="A0A5C6RY59"/>
<evidence type="ECO:0000256" key="5">
    <source>
        <dbReference type="PIRSR" id="PIRSR600821-50"/>
    </source>
</evidence>
<dbReference type="InterPro" id="IPR020622">
    <property type="entry name" value="Ala_racemase_pyridoxalP-BS"/>
</dbReference>
<dbReference type="PRINTS" id="PR00992">
    <property type="entry name" value="ALARACEMASE"/>
</dbReference>
<feature type="active site" description="Proton acceptor; specific for L-alanine" evidence="4">
    <location>
        <position position="275"/>
    </location>
</feature>
<dbReference type="GO" id="GO:0005829">
    <property type="term" value="C:cytosol"/>
    <property type="evidence" value="ECO:0007669"/>
    <property type="project" value="TreeGrafter"/>
</dbReference>